<dbReference type="PROSITE" id="PS50850">
    <property type="entry name" value="MFS"/>
    <property type="match status" value="1"/>
</dbReference>
<keyword evidence="4 6" id="KW-1133">Transmembrane helix</keyword>
<feature type="transmembrane region" description="Helical" evidence="6">
    <location>
        <begin position="326"/>
        <end position="350"/>
    </location>
</feature>
<dbReference type="SUPFAM" id="SSF103473">
    <property type="entry name" value="MFS general substrate transporter"/>
    <property type="match status" value="1"/>
</dbReference>
<feature type="transmembrane region" description="Helical" evidence="6">
    <location>
        <begin position="20"/>
        <end position="37"/>
    </location>
</feature>
<dbReference type="CDD" id="cd17328">
    <property type="entry name" value="MFS_spinster_like"/>
    <property type="match status" value="1"/>
</dbReference>
<dbReference type="Gene3D" id="1.20.1250.20">
    <property type="entry name" value="MFS general substrate transporter like domains"/>
    <property type="match status" value="1"/>
</dbReference>
<keyword evidence="9" id="KW-1185">Reference proteome</keyword>
<feature type="transmembrane region" description="Helical" evidence="6">
    <location>
        <begin position="150"/>
        <end position="171"/>
    </location>
</feature>
<sequence>MNSAQPPVQMDVPTATSSGRRYYILALLTFAYVFNFVDRQIIAILQDPIKAEFSLSDTQLGLLNGFAFALFYVGFGLPLARWADAGNRRNLLAWAVALWSLMTALCGLAQNYVQLLLARMGVGVGEAGCSPAAHSMISDLFPVEQRATALGVYSVGVNVGILAGFIAGGWLNEVYGWRVALMAVGLPGLLLALWIRISVPEPERLGAVTESLVSFKQVLVHLWSLRSARWLALGCGLTSVAGYGLANWMPSFLIRSHGMGTAELGVWLALIAGVGGGLGTFLGGLLADRLGQRDARWPLWLPAGVLCTALPFLVLTFLLPSKLPALLIYIFPASVISCYLAPAIAVLHGLAPNRMRAMASAMLFLVINIIGLGVGPVAIGLFSDLLSASLGAESLRYSLLIIVCAGTAAGAVCFLVAARYLPSRPAAHGGAV</sequence>
<keyword evidence="2" id="KW-0813">Transport</keyword>
<dbReference type="eggNOG" id="COG2814">
    <property type="taxonomic scope" value="Bacteria"/>
</dbReference>
<dbReference type="PANTHER" id="PTHR23505">
    <property type="entry name" value="SPINSTER"/>
    <property type="match status" value="1"/>
</dbReference>
<gene>
    <name evidence="8" type="ordered locus">M5M_16245</name>
</gene>
<dbReference type="HOGENOM" id="CLU_001265_5_12_6"/>
<feature type="transmembrane region" description="Helical" evidence="6">
    <location>
        <begin position="395"/>
        <end position="418"/>
    </location>
</feature>
<evidence type="ECO:0000313" key="8">
    <source>
        <dbReference type="EMBL" id="AFV00382.1"/>
    </source>
</evidence>
<evidence type="ECO:0000313" key="9">
    <source>
        <dbReference type="Proteomes" id="UP000000466"/>
    </source>
</evidence>
<accession>K4KMY1</accession>
<name>K4KMY1_SIMAS</name>
<dbReference type="Pfam" id="PF07690">
    <property type="entry name" value="MFS_1"/>
    <property type="match status" value="1"/>
</dbReference>
<dbReference type="RefSeq" id="WP_015048534.1">
    <property type="nucleotide sequence ID" value="NC_018868.3"/>
</dbReference>
<evidence type="ECO:0000259" key="7">
    <source>
        <dbReference type="PROSITE" id="PS50850"/>
    </source>
</evidence>
<evidence type="ECO:0000256" key="3">
    <source>
        <dbReference type="ARBA" id="ARBA00022692"/>
    </source>
</evidence>
<dbReference type="Proteomes" id="UP000000466">
    <property type="component" value="Chromosome"/>
</dbReference>
<evidence type="ECO:0000256" key="5">
    <source>
        <dbReference type="ARBA" id="ARBA00023136"/>
    </source>
</evidence>
<dbReference type="EMBL" id="CP003746">
    <property type="protein sequence ID" value="AFV00382.1"/>
    <property type="molecule type" value="Genomic_DNA"/>
</dbReference>
<reference evidence="8 9" key="1">
    <citation type="journal article" date="2013" name="Genome Announc.">
        <title>Complete genome sequence of Simiduia agarivorans SA1(T), a marine bacterium able to degrade a variety of polysaccharides.</title>
        <authorList>
            <person name="Lin S.Y."/>
            <person name="Shieh W.Y."/>
            <person name="Chen J.S."/>
            <person name="Tang S.L."/>
        </authorList>
    </citation>
    <scope>NUCLEOTIDE SEQUENCE [LARGE SCALE GENOMIC DNA]</scope>
    <source>
        <strain evidence="9">DSM 21679 / JCM 13881 / BCRC 17597 / SA1</strain>
    </source>
</reference>
<feature type="transmembrane region" description="Helical" evidence="6">
    <location>
        <begin position="299"/>
        <end position="320"/>
    </location>
</feature>
<feature type="transmembrane region" description="Helical" evidence="6">
    <location>
        <begin position="177"/>
        <end position="195"/>
    </location>
</feature>
<dbReference type="PANTHER" id="PTHR23505:SF79">
    <property type="entry name" value="PROTEIN SPINSTER"/>
    <property type="match status" value="1"/>
</dbReference>
<keyword evidence="5 6" id="KW-0472">Membrane</keyword>
<feature type="domain" description="Major facilitator superfamily (MFS) profile" evidence="7">
    <location>
        <begin position="24"/>
        <end position="421"/>
    </location>
</feature>
<dbReference type="GO" id="GO:0016020">
    <property type="term" value="C:membrane"/>
    <property type="evidence" value="ECO:0007669"/>
    <property type="project" value="UniProtKB-SubCell"/>
</dbReference>
<dbReference type="KEGG" id="saga:M5M_16245"/>
<feature type="transmembrane region" description="Helical" evidence="6">
    <location>
        <begin position="230"/>
        <end position="246"/>
    </location>
</feature>
<organism evidence="8 9">
    <name type="scientific">Simiduia agarivorans (strain DSM 21679 / JCM 13881 / BCRC 17597 / SA1)</name>
    <dbReference type="NCBI Taxonomy" id="1117647"/>
    <lineage>
        <taxon>Bacteria</taxon>
        <taxon>Pseudomonadati</taxon>
        <taxon>Pseudomonadota</taxon>
        <taxon>Gammaproteobacteria</taxon>
        <taxon>Cellvibrionales</taxon>
        <taxon>Cellvibrionaceae</taxon>
        <taxon>Simiduia</taxon>
    </lineage>
</organism>
<evidence type="ECO:0000256" key="4">
    <source>
        <dbReference type="ARBA" id="ARBA00022989"/>
    </source>
</evidence>
<proteinExistence type="predicted"/>
<dbReference type="InterPro" id="IPR044770">
    <property type="entry name" value="MFS_spinster-like"/>
</dbReference>
<protein>
    <submittedName>
        <fullName evidence="8">Major facilitator superfamily transporter</fullName>
    </submittedName>
</protein>
<comment type="subcellular location">
    <subcellularLocation>
        <location evidence="1">Membrane</location>
        <topology evidence="1">Multi-pass membrane protein</topology>
    </subcellularLocation>
</comment>
<evidence type="ECO:0000256" key="6">
    <source>
        <dbReference type="SAM" id="Phobius"/>
    </source>
</evidence>
<evidence type="ECO:0000256" key="2">
    <source>
        <dbReference type="ARBA" id="ARBA00022448"/>
    </source>
</evidence>
<dbReference type="AlphaFoldDB" id="K4KMY1"/>
<dbReference type="InterPro" id="IPR011701">
    <property type="entry name" value="MFS"/>
</dbReference>
<dbReference type="InterPro" id="IPR036259">
    <property type="entry name" value="MFS_trans_sf"/>
</dbReference>
<dbReference type="GO" id="GO:0022857">
    <property type="term" value="F:transmembrane transporter activity"/>
    <property type="evidence" value="ECO:0007669"/>
    <property type="project" value="InterPro"/>
</dbReference>
<dbReference type="InterPro" id="IPR020846">
    <property type="entry name" value="MFS_dom"/>
</dbReference>
<feature type="transmembrane region" description="Helical" evidence="6">
    <location>
        <begin position="58"/>
        <end position="79"/>
    </location>
</feature>
<evidence type="ECO:0000256" key="1">
    <source>
        <dbReference type="ARBA" id="ARBA00004141"/>
    </source>
</evidence>
<feature type="transmembrane region" description="Helical" evidence="6">
    <location>
        <begin position="362"/>
        <end position="383"/>
    </location>
</feature>
<dbReference type="STRING" id="1117647.M5M_16245"/>
<keyword evidence="3 6" id="KW-0812">Transmembrane</keyword>
<feature type="transmembrane region" description="Helical" evidence="6">
    <location>
        <begin position="266"/>
        <end position="287"/>
    </location>
</feature>